<evidence type="ECO:0000313" key="1">
    <source>
        <dbReference type="EMBL" id="KKL11230.1"/>
    </source>
</evidence>
<reference evidence="1" key="1">
    <citation type="journal article" date="2015" name="Nature">
        <title>Complex archaea that bridge the gap between prokaryotes and eukaryotes.</title>
        <authorList>
            <person name="Spang A."/>
            <person name="Saw J.H."/>
            <person name="Jorgensen S.L."/>
            <person name="Zaremba-Niedzwiedzka K."/>
            <person name="Martijn J."/>
            <person name="Lind A.E."/>
            <person name="van Eijk R."/>
            <person name="Schleper C."/>
            <person name="Guy L."/>
            <person name="Ettema T.J."/>
        </authorList>
    </citation>
    <scope>NUCLEOTIDE SEQUENCE</scope>
</reference>
<dbReference type="AlphaFoldDB" id="A0A0F9APC3"/>
<accession>A0A0F9APC3</accession>
<name>A0A0F9APC3_9ZZZZ</name>
<sequence length="49" mass="5192">LVEVRHDELTEGNDFVSMTLTEAADSPVDAAVIVLVAQDRQGVSPPSVL</sequence>
<comment type="caution">
    <text evidence="1">The sequence shown here is derived from an EMBL/GenBank/DDBJ whole genome shotgun (WGS) entry which is preliminary data.</text>
</comment>
<organism evidence="1">
    <name type="scientific">marine sediment metagenome</name>
    <dbReference type="NCBI Taxonomy" id="412755"/>
    <lineage>
        <taxon>unclassified sequences</taxon>
        <taxon>metagenomes</taxon>
        <taxon>ecological metagenomes</taxon>
    </lineage>
</organism>
<dbReference type="EMBL" id="LAZR01041741">
    <property type="protein sequence ID" value="KKL11230.1"/>
    <property type="molecule type" value="Genomic_DNA"/>
</dbReference>
<protein>
    <submittedName>
        <fullName evidence="1">Uncharacterized protein</fullName>
    </submittedName>
</protein>
<proteinExistence type="predicted"/>
<gene>
    <name evidence="1" type="ORF">LCGC14_2547920</name>
</gene>
<feature type="non-terminal residue" evidence="1">
    <location>
        <position position="1"/>
    </location>
</feature>